<dbReference type="Proteomes" id="UP000257109">
    <property type="component" value="Unassembled WGS sequence"/>
</dbReference>
<feature type="non-terminal residue" evidence="2">
    <location>
        <position position="1"/>
    </location>
</feature>
<protein>
    <recommendedName>
        <fullName evidence="1">Retrotransposon gag domain-containing protein</fullName>
    </recommendedName>
</protein>
<dbReference type="OrthoDB" id="1425436at2759"/>
<comment type="caution">
    <text evidence="2">The sequence shown here is derived from an EMBL/GenBank/DDBJ whole genome shotgun (WGS) entry which is preliminary data.</text>
</comment>
<reference evidence="2" key="1">
    <citation type="submission" date="2018-05" db="EMBL/GenBank/DDBJ databases">
        <title>Draft genome of Mucuna pruriens seed.</title>
        <authorList>
            <person name="Nnadi N.E."/>
            <person name="Vos R."/>
            <person name="Hasami M.H."/>
            <person name="Devisetty U.K."/>
            <person name="Aguiy J.C."/>
        </authorList>
    </citation>
    <scope>NUCLEOTIDE SEQUENCE [LARGE SCALE GENOMIC DNA]</scope>
    <source>
        <strain evidence="2">JCA_2017</strain>
    </source>
</reference>
<evidence type="ECO:0000313" key="2">
    <source>
        <dbReference type="EMBL" id="RDY01680.1"/>
    </source>
</evidence>
<sequence length="82" mass="9013">MYISGGNDKLCCKLFPGDGNAASRSIQTFKDLAESFVSQFATNKVKRLEVADLFNIKQAEGESLKGYLACFNNTTVRVDDPD</sequence>
<name>A0A371HFY1_MUCPR</name>
<dbReference type="Pfam" id="PF03732">
    <property type="entry name" value="Retrotrans_gag"/>
    <property type="match status" value="1"/>
</dbReference>
<dbReference type="AlphaFoldDB" id="A0A371HFY1"/>
<evidence type="ECO:0000259" key="1">
    <source>
        <dbReference type="Pfam" id="PF03732"/>
    </source>
</evidence>
<organism evidence="2 3">
    <name type="scientific">Mucuna pruriens</name>
    <name type="common">Velvet bean</name>
    <name type="synonym">Dolichos pruriens</name>
    <dbReference type="NCBI Taxonomy" id="157652"/>
    <lineage>
        <taxon>Eukaryota</taxon>
        <taxon>Viridiplantae</taxon>
        <taxon>Streptophyta</taxon>
        <taxon>Embryophyta</taxon>
        <taxon>Tracheophyta</taxon>
        <taxon>Spermatophyta</taxon>
        <taxon>Magnoliopsida</taxon>
        <taxon>eudicotyledons</taxon>
        <taxon>Gunneridae</taxon>
        <taxon>Pentapetalae</taxon>
        <taxon>rosids</taxon>
        <taxon>fabids</taxon>
        <taxon>Fabales</taxon>
        <taxon>Fabaceae</taxon>
        <taxon>Papilionoideae</taxon>
        <taxon>50 kb inversion clade</taxon>
        <taxon>NPAAA clade</taxon>
        <taxon>indigoferoid/millettioid clade</taxon>
        <taxon>Phaseoleae</taxon>
        <taxon>Mucuna</taxon>
    </lineage>
</organism>
<gene>
    <name evidence="2" type="ORF">CR513_14965</name>
</gene>
<dbReference type="EMBL" id="QJKJ01002707">
    <property type="protein sequence ID" value="RDY01680.1"/>
    <property type="molecule type" value="Genomic_DNA"/>
</dbReference>
<proteinExistence type="predicted"/>
<dbReference type="InterPro" id="IPR005162">
    <property type="entry name" value="Retrotrans_gag_dom"/>
</dbReference>
<feature type="domain" description="Retrotransposon gag" evidence="1">
    <location>
        <begin position="23"/>
        <end position="79"/>
    </location>
</feature>
<evidence type="ECO:0000313" key="3">
    <source>
        <dbReference type="Proteomes" id="UP000257109"/>
    </source>
</evidence>
<keyword evidence="3" id="KW-1185">Reference proteome</keyword>
<accession>A0A371HFY1</accession>